<dbReference type="PATRIC" id="fig|1073571.4.peg.6121"/>
<dbReference type="AlphaFoldDB" id="A0A0E4CZ13"/>
<accession>A0A0E4CZ13</accession>
<dbReference type="GO" id="GO:0003677">
    <property type="term" value="F:DNA binding"/>
    <property type="evidence" value="ECO:0007669"/>
    <property type="project" value="UniProtKB-UniRule"/>
</dbReference>
<dbReference type="RefSeq" id="WP_020430206.1">
    <property type="nucleotide sequence ID" value="NZ_AGBD01001012.1"/>
</dbReference>
<evidence type="ECO:0000259" key="3">
    <source>
        <dbReference type="PROSITE" id="PS50977"/>
    </source>
</evidence>
<dbReference type="KEGG" id="pri:PRIO_5699"/>
<name>A0A0E4CZ13_9BACL</name>
<dbReference type="SUPFAM" id="SSF46689">
    <property type="entry name" value="Homeodomain-like"/>
    <property type="match status" value="1"/>
</dbReference>
<evidence type="ECO:0000313" key="5">
    <source>
        <dbReference type="Proteomes" id="UP000033163"/>
    </source>
</evidence>
<evidence type="ECO:0000313" key="4">
    <source>
        <dbReference type="EMBL" id="CQR58086.1"/>
    </source>
</evidence>
<dbReference type="Gene3D" id="1.10.357.10">
    <property type="entry name" value="Tetracycline Repressor, domain 2"/>
    <property type="match status" value="1"/>
</dbReference>
<proteinExistence type="predicted"/>
<keyword evidence="1 2" id="KW-0238">DNA-binding</keyword>
<dbReference type="Proteomes" id="UP000033163">
    <property type="component" value="Chromosome I"/>
</dbReference>
<reference evidence="5" key="1">
    <citation type="submission" date="2015-03" db="EMBL/GenBank/DDBJ databases">
        <authorList>
            <person name="Wibberg D."/>
        </authorList>
    </citation>
    <scope>NUCLEOTIDE SEQUENCE [LARGE SCALE GENOMIC DNA]</scope>
</reference>
<dbReference type="EMBL" id="LN831776">
    <property type="protein sequence ID" value="CQR58086.1"/>
    <property type="molecule type" value="Genomic_DNA"/>
</dbReference>
<gene>
    <name evidence="4" type="ORF">PRIO_5699</name>
</gene>
<evidence type="ECO:0000256" key="2">
    <source>
        <dbReference type="PROSITE-ProRule" id="PRU00335"/>
    </source>
</evidence>
<dbReference type="STRING" id="483937.AMQ84_12450"/>
<organism evidence="4 5">
    <name type="scientific">Paenibacillus riograndensis SBR5</name>
    <dbReference type="NCBI Taxonomy" id="1073571"/>
    <lineage>
        <taxon>Bacteria</taxon>
        <taxon>Bacillati</taxon>
        <taxon>Bacillota</taxon>
        <taxon>Bacilli</taxon>
        <taxon>Bacillales</taxon>
        <taxon>Paenibacillaceae</taxon>
        <taxon>Paenibacillus</taxon>
        <taxon>Paenibacillus sonchi group</taxon>
    </lineage>
</organism>
<dbReference type="HOGENOM" id="CLU_069356_15_8_9"/>
<dbReference type="InterPro" id="IPR009057">
    <property type="entry name" value="Homeodomain-like_sf"/>
</dbReference>
<evidence type="ECO:0000256" key="1">
    <source>
        <dbReference type="ARBA" id="ARBA00023125"/>
    </source>
</evidence>
<protein>
    <recommendedName>
        <fullName evidence="3">HTH tetR-type domain-containing protein</fullName>
    </recommendedName>
</protein>
<feature type="domain" description="HTH tetR-type" evidence="3">
    <location>
        <begin position="10"/>
        <end position="70"/>
    </location>
</feature>
<dbReference type="PROSITE" id="PS50977">
    <property type="entry name" value="HTH_TETR_2"/>
    <property type="match status" value="1"/>
</dbReference>
<dbReference type="InterPro" id="IPR001647">
    <property type="entry name" value="HTH_TetR"/>
</dbReference>
<dbReference type="Pfam" id="PF00440">
    <property type="entry name" value="TetR_N"/>
    <property type="match status" value="1"/>
</dbReference>
<sequence>MPKVPEGYGEKMRGLILDAALEICRTKPVYEVTMRDIIRQTRLSVGTVYRYFEDIDDIFIGLTNRNQDEYQLWAHCEPLFADDHSVQQVILGIFHYLGEYLAESIPKEGKFAFEMNIKFLADPELYEKKKNGITEVTDFEKLMHHALIYLAGKVEAGLLKPVMPLEHIFAFAVTSLDGIVRDLTLARCYSLPGDDAGITLDELSLTGALARSLLYLLGEA</sequence>
<feature type="DNA-binding region" description="H-T-H motif" evidence="2">
    <location>
        <begin position="33"/>
        <end position="52"/>
    </location>
</feature>